<evidence type="ECO:0008006" key="3">
    <source>
        <dbReference type="Google" id="ProtNLM"/>
    </source>
</evidence>
<dbReference type="EMBL" id="QRDW01000002">
    <property type="protein sequence ID" value="RED52090.1"/>
    <property type="molecule type" value="Genomic_DNA"/>
</dbReference>
<evidence type="ECO:0000313" key="2">
    <source>
        <dbReference type="Proteomes" id="UP000256845"/>
    </source>
</evidence>
<organism evidence="1 2">
    <name type="scientific">Aestuariispira insulae</name>
    <dbReference type="NCBI Taxonomy" id="1461337"/>
    <lineage>
        <taxon>Bacteria</taxon>
        <taxon>Pseudomonadati</taxon>
        <taxon>Pseudomonadota</taxon>
        <taxon>Alphaproteobacteria</taxon>
        <taxon>Rhodospirillales</taxon>
        <taxon>Kiloniellaceae</taxon>
        <taxon>Aestuariispira</taxon>
    </lineage>
</organism>
<proteinExistence type="predicted"/>
<gene>
    <name evidence="1" type="ORF">DFP90_102108</name>
</gene>
<accession>A0A3D9HRJ0</accession>
<protein>
    <recommendedName>
        <fullName evidence="3">HicA-like toxin of HicAB toxin-antitoxin system</fullName>
    </recommendedName>
</protein>
<reference evidence="1 2" key="1">
    <citation type="submission" date="2018-07" db="EMBL/GenBank/DDBJ databases">
        <title>Genomic Encyclopedia of Type Strains, Phase III (KMG-III): the genomes of soil and plant-associated and newly described type strains.</title>
        <authorList>
            <person name="Whitman W."/>
        </authorList>
    </citation>
    <scope>NUCLEOTIDE SEQUENCE [LARGE SCALE GENOMIC DNA]</scope>
    <source>
        <strain evidence="1 2">CECT 8488</strain>
    </source>
</reference>
<evidence type="ECO:0000313" key="1">
    <source>
        <dbReference type="EMBL" id="RED52090.1"/>
    </source>
</evidence>
<dbReference type="OrthoDB" id="73001at2"/>
<dbReference type="Proteomes" id="UP000256845">
    <property type="component" value="Unassembled WGS sequence"/>
</dbReference>
<keyword evidence="2" id="KW-1185">Reference proteome</keyword>
<dbReference type="RefSeq" id="WP_115935647.1">
    <property type="nucleotide sequence ID" value="NZ_QRDW01000002.1"/>
</dbReference>
<dbReference type="AlphaFoldDB" id="A0A3D9HRJ0"/>
<comment type="caution">
    <text evidence="1">The sequence shown here is derived from an EMBL/GenBank/DDBJ whole genome shotgun (WGS) entry which is preliminary data.</text>
</comment>
<name>A0A3D9HRJ0_9PROT</name>
<sequence length="88" mass="9710">MNHHHKKTMQALFAHPVSANIKMKDVESLLRDLGADISTSHAGKVHVTLNGRTVNFAMPKHSLPKEEVQQVKHFITACGIDPETAYPG</sequence>